<keyword evidence="1" id="KW-0408">Iron</keyword>
<protein>
    <submittedName>
        <fullName evidence="3">Ferrous iron transport protein A</fullName>
    </submittedName>
</protein>
<comment type="caution">
    <text evidence="3">The sequence shown here is derived from an EMBL/GenBank/DDBJ whole genome shotgun (WGS) entry which is preliminary data.</text>
</comment>
<dbReference type="Gene3D" id="2.30.30.90">
    <property type="match status" value="1"/>
</dbReference>
<reference evidence="3" key="1">
    <citation type="submission" date="2022-01" db="EMBL/GenBank/DDBJ databases">
        <title>Draft genome of Methanogenium marinum DSM 15558.</title>
        <authorList>
            <person name="Chen S.-C."/>
            <person name="You Y.-T."/>
        </authorList>
    </citation>
    <scope>NUCLEOTIDE SEQUENCE</scope>
    <source>
        <strain evidence="3">DSM 15558</strain>
    </source>
</reference>
<name>A0A9Q4KVJ2_9EURY</name>
<dbReference type="AlphaFoldDB" id="A0A9Q4KVJ2"/>
<dbReference type="SUPFAM" id="SSF50037">
    <property type="entry name" value="C-terminal domain of transcriptional repressors"/>
    <property type="match status" value="1"/>
</dbReference>
<evidence type="ECO:0000256" key="1">
    <source>
        <dbReference type="ARBA" id="ARBA00023004"/>
    </source>
</evidence>
<dbReference type="InterPro" id="IPR008988">
    <property type="entry name" value="Transcriptional_repressor_C"/>
</dbReference>
<dbReference type="InterPro" id="IPR053184">
    <property type="entry name" value="FeoA-like"/>
</dbReference>
<dbReference type="PANTHER" id="PTHR43151:SF1">
    <property type="entry name" value="SSR2333 PROTEIN"/>
    <property type="match status" value="1"/>
</dbReference>
<evidence type="ECO:0000259" key="2">
    <source>
        <dbReference type="SMART" id="SM00899"/>
    </source>
</evidence>
<gene>
    <name evidence="3" type="ORF">L0665_06565</name>
</gene>
<feature type="domain" description="Ferrous iron transporter FeoA-like" evidence="2">
    <location>
        <begin position="1"/>
        <end position="71"/>
    </location>
</feature>
<dbReference type="RefSeq" id="WP_274924904.1">
    <property type="nucleotide sequence ID" value="NZ_JAKELO010000002.1"/>
</dbReference>
<dbReference type="Proteomes" id="UP001143747">
    <property type="component" value="Unassembled WGS sequence"/>
</dbReference>
<evidence type="ECO:0000313" key="3">
    <source>
        <dbReference type="EMBL" id="MDE4908271.1"/>
    </source>
</evidence>
<evidence type="ECO:0000313" key="4">
    <source>
        <dbReference type="Proteomes" id="UP001143747"/>
    </source>
</evidence>
<dbReference type="InterPro" id="IPR038157">
    <property type="entry name" value="FeoA_core_dom"/>
</dbReference>
<dbReference type="InterPro" id="IPR007167">
    <property type="entry name" value="Fe-transptr_FeoA-like"/>
</dbReference>
<keyword evidence="4" id="KW-1185">Reference proteome</keyword>
<dbReference type="Pfam" id="PF04023">
    <property type="entry name" value="FeoA"/>
    <property type="match status" value="1"/>
</dbReference>
<accession>A0A9Q4KVJ2</accession>
<proteinExistence type="predicted"/>
<dbReference type="SMART" id="SM00899">
    <property type="entry name" value="FeoA"/>
    <property type="match status" value="1"/>
</dbReference>
<dbReference type="EMBL" id="JAKELO010000002">
    <property type="protein sequence ID" value="MDE4908271.1"/>
    <property type="molecule type" value="Genomic_DNA"/>
</dbReference>
<dbReference type="PANTHER" id="PTHR43151">
    <property type="entry name" value="FEOA FAMILY PROTEIN"/>
    <property type="match status" value="1"/>
</dbReference>
<dbReference type="GO" id="GO:0046914">
    <property type="term" value="F:transition metal ion binding"/>
    <property type="evidence" value="ECO:0007669"/>
    <property type="project" value="InterPro"/>
</dbReference>
<organism evidence="3 4">
    <name type="scientific">Methanogenium marinum</name>
    <dbReference type="NCBI Taxonomy" id="348610"/>
    <lineage>
        <taxon>Archaea</taxon>
        <taxon>Methanobacteriati</taxon>
        <taxon>Methanobacteriota</taxon>
        <taxon>Stenosarchaea group</taxon>
        <taxon>Methanomicrobia</taxon>
        <taxon>Methanomicrobiales</taxon>
        <taxon>Methanomicrobiaceae</taxon>
        <taxon>Methanogenium</taxon>
    </lineage>
</organism>
<sequence>MILNELHPGERGRVTGIVGGRRLQQKLALRGIAEGCTLTMVSSSCGPIAVEFRGNTVALGRCMAHHIQIVQVE</sequence>